<sequence length="241" mass="27357">MVVIQIAICDDEEAAVFLHEGIVKKCLQEGGIGHKITTYMHSDNLLYDITEDGFFYDLILLDIEMPNMSGMEISEKIKPYLPGVKIIFITSHLEYAIDAFELSIFRYVPKNNLERRLVTAVTDAAKLIELEAGQEYTIQTSSRLERIPYKAICYIQRDGKNASIVSDAGVSKVRKSLQQVYDELNAQEFIFIDRGCIVNIIQIIKISDGMAALKNGEQLPISRSHLQKVKQEINRFWGAHI</sequence>
<dbReference type="SMART" id="SM00448">
    <property type="entry name" value="REC"/>
    <property type="match status" value="1"/>
</dbReference>
<feature type="domain" description="HTH LytTR-type" evidence="5">
    <location>
        <begin position="136"/>
        <end position="235"/>
    </location>
</feature>
<dbReference type="PANTHER" id="PTHR37299:SF1">
    <property type="entry name" value="STAGE 0 SPORULATION PROTEIN A HOMOLOG"/>
    <property type="match status" value="1"/>
</dbReference>
<dbReference type="EMBL" id="FQZY01000028">
    <property type="protein sequence ID" value="SHK07666.1"/>
    <property type="molecule type" value="Genomic_DNA"/>
</dbReference>
<evidence type="ECO:0000313" key="6">
    <source>
        <dbReference type="EMBL" id="SHK07666.1"/>
    </source>
</evidence>
<evidence type="ECO:0000256" key="3">
    <source>
        <dbReference type="PROSITE-ProRule" id="PRU00169"/>
    </source>
</evidence>
<evidence type="ECO:0000259" key="4">
    <source>
        <dbReference type="PROSITE" id="PS50110"/>
    </source>
</evidence>
<dbReference type="SUPFAM" id="SSF52172">
    <property type="entry name" value="CheY-like"/>
    <property type="match status" value="1"/>
</dbReference>
<dbReference type="InterPro" id="IPR046947">
    <property type="entry name" value="LytR-like"/>
</dbReference>
<protein>
    <recommendedName>
        <fullName evidence="1">Stage 0 sporulation protein A homolog</fullName>
    </recommendedName>
</protein>
<comment type="function">
    <text evidence="2">May play the central regulatory role in sporulation. It may be an element of the effector pathway responsible for the activation of sporulation genes in response to nutritional stress. Spo0A may act in concert with spo0H (a sigma factor) to control the expression of some genes that are critical to the sporulation process.</text>
</comment>
<evidence type="ECO:0000256" key="1">
    <source>
        <dbReference type="ARBA" id="ARBA00018672"/>
    </source>
</evidence>
<evidence type="ECO:0000256" key="2">
    <source>
        <dbReference type="ARBA" id="ARBA00024867"/>
    </source>
</evidence>
<proteinExistence type="predicted"/>
<reference evidence="6 7" key="1">
    <citation type="submission" date="2016-11" db="EMBL/GenBank/DDBJ databases">
        <authorList>
            <person name="Jaros S."/>
            <person name="Januszkiewicz K."/>
            <person name="Wedrychowicz H."/>
        </authorList>
    </citation>
    <scope>NUCLEOTIDE SEQUENCE [LARGE SCALE GENOMIC DNA]</scope>
    <source>
        <strain evidence="6 7">DSM 15480</strain>
    </source>
</reference>
<keyword evidence="3" id="KW-0597">Phosphoprotein</keyword>
<dbReference type="STRING" id="1121950.SAMN02745243_02137"/>
<name>A0A1M6PIA8_9FIRM</name>
<dbReference type="PANTHER" id="PTHR37299">
    <property type="entry name" value="TRANSCRIPTIONAL REGULATOR-RELATED"/>
    <property type="match status" value="1"/>
</dbReference>
<dbReference type="Pfam" id="PF00072">
    <property type="entry name" value="Response_reg"/>
    <property type="match status" value="1"/>
</dbReference>
<dbReference type="GO" id="GO:0000156">
    <property type="term" value="F:phosphorelay response regulator activity"/>
    <property type="evidence" value="ECO:0007669"/>
    <property type="project" value="InterPro"/>
</dbReference>
<accession>A0A1M6PIA8</accession>
<gene>
    <name evidence="6" type="ORF">SAMN02745243_02137</name>
</gene>
<evidence type="ECO:0000259" key="5">
    <source>
        <dbReference type="PROSITE" id="PS50930"/>
    </source>
</evidence>
<keyword evidence="7" id="KW-1185">Reference proteome</keyword>
<dbReference type="Pfam" id="PF04397">
    <property type="entry name" value="LytTR"/>
    <property type="match status" value="1"/>
</dbReference>
<dbReference type="GO" id="GO:0003677">
    <property type="term" value="F:DNA binding"/>
    <property type="evidence" value="ECO:0007669"/>
    <property type="project" value="InterPro"/>
</dbReference>
<dbReference type="InterPro" id="IPR001789">
    <property type="entry name" value="Sig_transdc_resp-reg_receiver"/>
</dbReference>
<dbReference type="InterPro" id="IPR007492">
    <property type="entry name" value="LytTR_DNA-bd_dom"/>
</dbReference>
<dbReference type="Proteomes" id="UP000184301">
    <property type="component" value="Unassembled WGS sequence"/>
</dbReference>
<dbReference type="Gene3D" id="2.40.50.1020">
    <property type="entry name" value="LytTr DNA-binding domain"/>
    <property type="match status" value="1"/>
</dbReference>
<evidence type="ECO:0000313" key="7">
    <source>
        <dbReference type="Proteomes" id="UP000184301"/>
    </source>
</evidence>
<dbReference type="PROSITE" id="PS50110">
    <property type="entry name" value="RESPONSE_REGULATORY"/>
    <property type="match status" value="1"/>
</dbReference>
<feature type="modified residue" description="4-aspartylphosphate" evidence="3">
    <location>
        <position position="62"/>
    </location>
</feature>
<dbReference type="PROSITE" id="PS50930">
    <property type="entry name" value="HTH_LYTTR"/>
    <property type="match status" value="1"/>
</dbReference>
<dbReference type="Gene3D" id="3.40.50.2300">
    <property type="match status" value="1"/>
</dbReference>
<feature type="domain" description="Response regulatory" evidence="4">
    <location>
        <begin position="5"/>
        <end position="125"/>
    </location>
</feature>
<dbReference type="InterPro" id="IPR011006">
    <property type="entry name" value="CheY-like_superfamily"/>
</dbReference>
<dbReference type="AlphaFoldDB" id="A0A1M6PIA8"/>
<organism evidence="6 7">
    <name type="scientific">Hespellia stercorisuis DSM 15480</name>
    <dbReference type="NCBI Taxonomy" id="1121950"/>
    <lineage>
        <taxon>Bacteria</taxon>
        <taxon>Bacillati</taxon>
        <taxon>Bacillota</taxon>
        <taxon>Clostridia</taxon>
        <taxon>Lachnospirales</taxon>
        <taxon>Lachnospiraceae</taxon>
        <taxon>Hespellia</taxon>
    </lineage>
</organism>
<dbReference type="SMART" id="SM00850">
    <property type="entry name" value="LytTR"/>
    <property type="match status" value="1"/>
</dbReference>